<comment type="caution">
    <text evidence="2">The sequence shown here is derived from an EMBL/GenBank/DDBJ whole genome shotgun (WGS) entry which is preliminary data.</text>
</comment>
<accession>A0A2P5EW80</accession>
<evidence type="ECO:0000256" key="1">
    <source>
        <dbReference type="SAM" id="MobiDB-lite"/>
    </source>
</evidence>
<feature type="region of interest" description="Disordered" evidence="1">
    <location>
        <begin position="29"/>
        <end position="55"/>
    </location>
</feature>
<gene>
    <name evidence="2" type="ORF">TorRG33x02_144710</name>
</gene>
<proteinExistence type="predicted"/>
<evidence type="ECO:0000313" key="2">
    <source>
        <dbReference type="EMBL" id="PON89791.1"/>
    </source>
</evidence>
<dbReference type="AlphaFoldDB" id="A0A2P5EW80"/>
<name>A0A2P5EW80_TREOI</name>
<dbReference type="EMBL" id="JXTC01000090">
    <property type="protein sequence ID" value="PON89791.1"/>
    <property type="molecule type" value="Genomic_DNA"/>
</dbReference>
<evidence type="ECO:0000313" key="3">
    <source>
        <dbReference type="Proteomes" id="UP000237000"/>
    </source>
</evidence>
<sequence length="55" mass="5888">MVFTRGKLSISLRSELLSGLRSRCGRIGLSNPRPSLGIKRGSLGVTRSDGSDQTL</sequence>
<protein>
    <submittedName>
        <fullName evidence="2">Uncharacterized protein</fullName>
    </submittedName>
</protein>
<organism evidence="2 3">
    <name type="scientific">Trema orientale</name>
    <name type="common">Charcoal tree</name>
    <name type="synonym">Celtis orientalis</name>
    <dbReference type="NCBI Taxonomy" id="63057"/>
    <lineage>
        <taxon>Eukaryota</taxon>
        <taxon>Viridiplantae</taxon>
        <taxon>Streptophyta</taxon>
        <taxon>Embryophyta</taxon>
        <taxon>Tracheophyta</taxon>
        <taxon>Spermatophyta</taxon>
        <taxon>Magnoliopsida</taxon>
        <taxon>eudicotyledons</taxon>
        <taxon>Gunneridae</taxon>
        <taxon>Pentapetalae</taxon>
        <taxon>rosids</taxon>
        <taxon>fabids</taxon>
        <taxon>Rosales</taxon>
        <taxon>Cannabaceae</taxon>
        <taxon>Trema</taxon>
    </lineage>
</organism>
<feature type="non-terminal residue" evidence="2">
    <location>
        <position position="55"/>
    </location>
</feature>
<dbReference type="Proteomes" id="UP000237000">
    <property type="component" value="Unassembled WGS sequence"/>
</dbReference>
<dbReference type="InParanoid" id="A0A2P5EW80"/>
<reference evidence="3" key="1">
    <citation type="submission" date="2016-06" db="EMBL/GenBank/DDBJ databases">
        <title>Parallel loss of symbiosis genes in relatives of nitrogen-fixing non-legume Parasponia.</title>
        <authorList>
            <person name="Van Velzen R."/>
            <person name="Holmer R."/>
            <person name="Bu F."/>
            <person name="Rutten L."/>
            <person name="Van Zeijl A."/>
            <person name="Liu W."/>
            <person name="Santuari L."/>
            <person name="Cao Q."/>
            <person name="Sharma T."/>
            <person name="Shen D."/>
            <person name="Roswanjaya Y."/>
            <person name="Wardhani T."/>
            <person name="Kalhor M.S."/>
            <person name="Jansen J."/>
            <person name="Van den Hoogen J."/>
            <person name="Gungor B."/>
            <person name="Hartog M."/>
            <person name="Hontelez J."/>
            <person name="Verver J."/>
            <person name="Yang W.-C."/>
            <person name="Schijlen E."/>
            <person name="Repin R."/>
            <person name="Schilthuizen M."/>
            <person name="Schranz E."/>
            <person name="Heidstra R."/>
            <person name="Miyata K."/>
            <person name="Fedorova E."/>
            <person name="Kohlen W."/>
            <person name="Bisseling T."/>
            <person name="Smit S."/>
            <person name="Geurts R."/>
        </authorList>
    </citation>
    <scope>NUCLEOTIDE SEQUENCE [LARGE SCALE GENOMIC DNA]</scope>
    <source>
        <strain evidence="3">cv. RG33-2</strain>
    </source>
</reference>
<keyword evidence="3" id="KW-1185">Reference proteome</keyword>